<feature type="compositionally biased region" description="Polar residues" evidence="2">
    <location>
        <begin position="433"/>
        <end position="449"/>
    </location>
</feature>
<dbReference type="EMBL" id="JANEYG010000049">
    <property type="protein sequence ID" value="KAJ8915796.1"/>
    <property type="molecule type" value="Genomic_DNA"/>
</dbReference>
<sequence>MDSVSDFFRKGFINLHKNAMGKDYQQKSLKERVSSFNNVRRETRNTLIFQKRNINECMTPINTPESSTIIKTTVEKDNLRKGNRRLDMLQKWKIEKEKRKQEEKQKTKPLFKVCHVPVEVGLPNLENVNRVIKGKPIKPNLTPSHRSQFAPPNHKFHAPKNIKPLRLNSADRNNPLAKTNTSLFNAQITGNTSEKKGHSSRNLKSKVNEVKEDTVPRRVTRSVTQKRRFDENILNSDMKLVKQDANERNGVPNPKQVLSGNTKNQKNVKNKESALTNSLKGRPGCKDVSTTRKKVSASTTNTQKNIIKEHNTTNSTDLSKTLADNNKEQEKLFSTKVVNKANINKTPKRNTLRKGGPLVGTPHVLEEGKNTVPKKPQSSTKCVGWDTVEVIGNDTITNLKHKMPNTITKSYNKTPKKGQKHDVPDTKLHKNGNKFSSSLNSSPVTPKNIKQSKTKTTPKIKTQNTSETSATGSASPDYPINTSLTGINSCFHTPLKNNDEESVPPVYVSPFVTISRGKSSAKKEYHIRHSTGDVTPKLDVDISGKTSPKAAGDYFSKVLDNEINKIENLCDVWINYQKSNELPEEAIDMIDVAVGQSKLLISKKFQQFRTLIDQCRKCESRERPITCEDLHGFWDMLYMQVEDLEKRFNNLNVMKMNNWQEVVPERKTVVKRGRVRTRKATGSTTLKDLIKAARSKKSNDDVEENTRHQTDKPTLNFPSDGQLPSNIKSGSVRRRSLRSSLLTNNTRNRLSSSPGLTMMKISQAIKYGDGVTPSKSILKQDPSKSGKQITKSVLFKDDLEDMKLNVTPRPDEIENDVNQINLIQFSPVTPIRRSKRLSKNNK</sequence>
<feature type="compositionally biased region" description="Polar residues" evidence="2">
    <location>
        <begin position="712"/>
        <end position="729"/>
    </location>
</feature>
<evidence type="ECO:0000256" key="2">
    <source>
        <dbReference type="SAM" id="MobiDB-lite"/>
    </source>
</evidence>
<evidence type="ECO:0000313" key="4">
    <source>
        <dbReference type="Proteomes" id="UP001159042"/>
    </source>
</evidence>
<feature type="compositionally biased region" description="Basic and acidic residues" evidence="2">
    <location>
        <begin position="697"/>
        <end position="711"/>
    </location>
</feature>
<dbReference type="GO" id="GO:0007052">
    <property type="term" value="P:mitotic spindle organization"/>
    <property type="evidence" value="ECO:0007669"/>
    <property type="project" value="TreeGrafter"/>
</dbReference>
<feature type="compositionally biased region" description="Polar residues" evidence="2">
    <location>
        <begin position="256"/>
        <end position="279"/>
    </location>
</feature>
<dbReference type="PANTHER" id="PTHR12353:SF1">
    <property type="entry name" value="DISKS LARGE-ASSOCIATED PROTEIN 5"/>
    <property type="match status" value="1"/>
</dbReference>
<feature type="region of interest" description="Disordered" evidence="2">
    <location>
        <begin position="693"/>
        <end position="735"/>
    </location>
</feature>
<proteinExistence type="inferred from homology"/>
<reference evidence="3 4" key="1">
    <citation type="journal article" date="2023" name="Insect Mol. Biol.">
        <title>Genome sequencing provides insights into the evolution of gene families encoding plant cell wall-degrading enzymes in longhorned beetles.</title>
        <authorList>
            <person name="Shin N.R."/>
            <person name="Okamura Y."/>
            <person name="Kirsch R."/>
            <person name="Pauchet Y."/>
        </authorList>
    </citation>
    <scope>NUCLEOTIDE SEQUENCE [LARGE SCALE GENOMIC DNA]</scope>
    <source>
        <strain evidence="3">EAD_L_NR</strain>
    </source>
</reference>
<comment type="caution">
    <text evidence="3">The sequence shown here is derived from an EMBL/GenBank/DDBJ whole genome shotgun (WGS) entry which is preliminary data.</text>
</comment>
<dbReference type="GO" id="GO:0023052">
    <property type="term" value="P:signaling"/>
    <property type="evidence" value="ECO:0007669"/>
    <property type="project" value="InterPro"/>
</dbReference>
<feature type="region of interest" description="Disordered" evidence="2">
    <location>
        <begin position="347"/>
        <end position="380"/>
    </location>
</feature>
<accession>A0AAV8VN27</accession>
<dbReference type="GO" id="GO:0051642">
    <property type="term" value="P:centrosome localization"/>
    <property type="evidence" value="ECO:0007669"/>
    <property type="project" value="TreeGrafter"/>
</dbReference>
<dbReference type="Proteomes" id="UP001159042">
    <property type="component" value="Unassembled WGS sequence"/>
</dbReference>
<dbReference type="Pfam" id="PF03359">
    <property type="entry name" value="GKAP"/>
    <property type="match status" value="1"/>
</dbReference>
<organism evidence="3 4">
    <name type="scientific">Exocentrus adspersus</name>
    <dbReference type="NCBI Taxonomy" id="1586481"/>
    <lineage>
        <taxon>Eukaryota</taxon>
        <taxon>Metazoa</taxon>
        <taxon>Ecdysozoa</taxon>
        <taxon>Arthropoda</taxon>
        <taxon>Hexapoda</taxon>
        <taxon>Insecta</taxon>
        <taxon>Pterygota</taxon>
        <taxon>Neoptera</taxon>
        <taxon>Endopterygota</taxon>
        <taxon>Coleoptera</taxon>
        <taxon>Polyphaga</taxon>
        <taxon>Cucujiformia</taxon>
        <taxon>Chrysomeloidea</taxon>
        <taxon>Cerambycidae</taxon>
        <taxon>Lamiinae</taxon>
        <taxon>Acanthocinini</taxon>
        <taxon>Exocentrus</taxon>
    </lineage>
</organism>
<name>A0AAV8VN27_9CUCU</name>
<keyword evidence="4" id="KW-1185">Reference proteome</keyword>
<dbReference type="GO" id="GO:0008017">
    <property type="term" value="F:microtubule binding"/>
    <property type="evidence" value="ECO:0007669"/>
    <property type="project" value="TreeGrafter"/>
</dbReference>
<dbReference type="GO" id="GO:0005737">
    <property type="term" value="C:cytoplasm"/>
    <property type="evidence" value="ECO:0007669"/>
    <property type="project" value="TreeGrafter"/>
</dbReference>
<evidence type="ECO:0008006" key="5">
    <source>
        <dbReference type="Google" id="ProtNLM"/>
    </source>
</evidence>
<dbReference type="GO" id="GO:0031616">
    <property type="term" value="C:spindle pole centrosome"/>
    <property type="evidence" value="ECO:0007669"/>
    <property type="project" value="TreeGrafter"/>
</dbReference>
<feature type="compositionally biased region" description="Polar residues" evidence="2">
    <location>
        <begin position="459"/>
        <end position="479"/>
    </location>
</feature>
<dbReference type="InterPro" id="IPR005026">
    <property type="entry name" value="SAPAP"/>
</dbReference>
<evidence type="ECO:0000256" key="1">
    <source>
        <dbReference type="ARBA" id="ARBA00008839"/>
    </source>
</evidence>
<dbReference type="GO" id="GO:0005634">
    <property type="term" value="C:nucleus"/>
    <property type="evidence" value="ECO:0007669"/>
    <property type="project" value="TreeGrafter"/>
</dbReference>
<dbReference type="PANTHER" id="PTHR12353">
    <property type="entry name" value="DISKS LARGE-ASSOCIATED PROTEIN DAP SAP90/PSD-95-ASSOCIATED PROTEIN"/>
    <property type="match status" value="1"/>
</dbReference>
<evidence type="ECO:0000313" key="3">
    <source>
        <dbReference type="EMBL" id="KAJ8915796.1"/>
    </source>
</evidence>
<feature type="region of interest" description="Disordered" evidence="2">
    <location>
        <begin position="137"/>
        <end position="160"/>
    </location>
</feature>
<comment type="similarity">
    <text evidence="1">Belongs to the SAPAP family.</text>
</comment>
<feature type="region of interest" description="Disordered" evidence="2">
    <location>
        <begin position="244"/>
        <end position="300"/>
    </location>
</feature>
<dbReference type="GO" id="GO:0051382">
    <property type="term" value="P:kinetochore assembly"/>
    <property type="evidence" value="ECO:0007669"/>
    <property type="project" value="TreeGrafter"/>
</dbReference>
<dbReference type="GO" id="GO:0007059">
    <property type="term" value="P:chromosome segregation"/>
    <property type="evidence" value="ECO:0007669"/>
    <property type="project" value="TreeGrafter"/>
</dbReference>
<gene>
    <name evidence="3" type="ORF">NQ315_004608</name>
</gene>
<feature type="region of interest" description="Disordered" evidence="2">
    <location>
        <begin position="406"/>
        <end position="479"/>
    </location>
</feature>
<protein>
    <recommendedName>
        <fullName evidence="5">Disks large-associated protein 5</fullName>
    </recommendedName>
</protein>
<dbReference type="GO" id="GO:0007346">
    <property type="term" value="P:regulation of mitotic cell cycle"/>
    <property type="evidence" value="ECO:0007669"/>
    <property type="project" value="TreeGrafter"/>
</dbReference>
<dbReference type="AlphaFoldDB" id="A0AAV8VN27"/>